<dbReference type="Proteomes" id="UP000262954">
    <property type="component" value="Unassembled WGS sequence"/>
</dbReference>
<keyword evidence="1" id="KW-1133">Transmembrane helix</keyword>
<accession>A0A354M6C8</accession>
<evidence type="ECO:0000313" key="3">
    <source>
        <dbReference type="Proteomes" id="UP000262954"/>
    </source>
</evidence>
<dbReference type="AlphaFoldDB" id="A0A354M6C8"/>
<gene>
    <name evidence="2" type="ORF">DDY73_13800</name>
</gene>
<proteinExistence type="predicted"/>
<reference evidence="2 3" key="1">
    <citation type="journal article" date="2018" name="Nat. Biotechnol.">
        <title>A standardized bacterial taxonomy based on genome phylogeny substantially revises the tree of life.</title>
        <authorList>
            <person name="Parks D.H."/>
            <person name="Chuvochina M."/>
            <person name="Waite D.W."/>
            <person name="Rinke C."/>
            <person name="Skarshewski A."/>
            <person name="Chaumeil P.A."/>
            <person name="Hugenholtz P."/>
        </authorList>
    </citation>
    <scope>NUCLEOTIDE SEQUENCE [LARGE SCALE GENOMIC DNA]</scope>
    <source>
        <strain evidence="2">UBA11482</strain>
    </source>
</reference>
<evidence type="ECO:0000256" key="1">
    <source>
        <dbReference type="SAM" id="Phobius"/>
    </source>
</evidence>
<sequence length="153" mass="17580">MFKRKFMRAYIIILILFFASCTRTIYVPNTTTETVVETLRDTVVEISPDSSLLIALLECDSAGNVLIDRINELQAGKRLLPPQIDIKDNILTATAKVDSLSIYLTLKDRYRESATSQTIIVNKLTKFQRTCVWGFWVLVVLIGIYMIFKIRKR</sequence>
<comment type="caution">
    <text evidence="2">The sequence shown here is derived from an EMBL/GenBank/DDBJ whole genome shotgun (WGS) entry which is preliminary data.</text>
</comment>
<dbReference type="PROSITE" id="PS51257">
    <property type="entry name" value="PROKAR_LIPOPROTEIN"/>
    <property type="match status" value="1"/>
</dbReference>
<protein>
    <submittedName>
        <fullName evidence="2">Uncharacterized protein</fullName>
    </submittedName>
</protein>
<organism evidence="2 3">
    <name type="scientific">Coprobacter fastidiosus</name>
    <dbReference type="NCBI Taxonomy" id="1099853"/>
    <lineage>
        <taxon>Bacteria</taxon>
        <taxon>Pseudomonadati</taxon>
        <taxon>Bacteroidota</taxon>
        <taxon>Bacteroidia</taxon>
        <taxon>Bacteroidales</taxon>
        <taxon>Barnesiellaceae</taxon>
        <taxon>Coprobacter</taxon>
    </lineage>
</organism>
<feature type="transmembrane region" description="Helical" evidence="1">
    <location>
        <begin position="132"/>
        <end position="148"/>
    </location>
</feature>
<name>A0A354M6C8_9BACT</name>
<evidence type="ECO:0000313" key="2">
    <source>
        <dbReference type="EMBL" id="HBJ10067.1"/>
    </source>
</evidence>
<dbReference type="EMBL" id="DNWC01000171">
    <property type="protein sequence ID" value="HBJ10067.1"/>
    <property type="molecule type" value="Genomic_DNA"/>
</dbReference>
<keyword evidence="1" id="KW-0472">Membrane</keyword>
<keyword evidence="1" id="KW-0812">Transmembrane</keyword>